<keyword evidence="1" id="KW-0732">Signal</keyword>
<evidence type="ECO:0000259" key="2">
    <source>
        <dbReference type="Pfam" id="PF05658"/>
    </source>
</evidence>
<feature type="chain" id="PRO_5016582439" evidence="1">
    <location>
        <begin position="21"/>
        <end position="159"/>
    </location>
</feature>
<dbReference type="RefSeq" id="WP_115609991.1">
    <property type="nucleotide sequence ID" value="NZ_NLFK01000006.1"/>
</dbReference>
<evidence type="ECO:0000313" key="4">
    <source>
        <dbReference type="Proteomes" id="UP000254507"/>
    </source>
</evidence>
<dbReference type="GO" id="GO:0019867">
    <property type="term" value="C:outer membrane"/>
    <property type="evidence" value="ECO:0007669"/>
    <property type="project" value="InterPro"/>
</dbReference>
<accession>A0A380VCZ7</accession>
<dbReference type="InterPro" id="IPR011049">
    <property type="entry name" value="Serralysin-like_metalloprot_C"/>
</dbReference>
<organism evidence="3 4">
    <name type="scientific">Actinobacillus seminis</name>
    <dbReference type="NCBI Taxonomy" id="722"/>
    <lineage>
        <taxon>Bacteria</taxon>
        <taxon>Pseudomonadati</taxon>
        <taxon>Pseudomonadota</taxon>
        <taxon>Gammaproteobacteria</taxon>
        <taxon>Pasteurellales</taxon>
        <taxon>Pasteurellaceae</taxon>
        <taxon>Actinobacillus</taxon>
    </lineage>
</organism>
<gene>
    <name evidence="3" type="ORF">NCTC10851_00699</name>
</gene>
<feature type="signal peptide" evidence="1">
    <location>
        <begin position="1"/>
        <end position="20"/>
    </location>
</feature>
<name>A0A380VCZ7_9PAST</name>
<dbReference type="AlphaFoldDB" id="A0A380VCZ7"/>
<dbReference type="InterPro" id="IPR008640">
    <property type="entry name" value="Adhesin_Head_dom"/>
</dbReference>
<dbReference type="Proteomes" id="UP000254507">
    <property type="component" value="Unassembled WGS sequence"/>
</dbReference>
<evidence type="ECO:0000313" key="3">
    <source>
        <dbReference type="EMBL" id="SUU35022.1"/>
    </source>
</evidence>
<dbReference type="EMBL" id="UFSB01000001">
    <property type="protein sequence ID" value="SUU35022.1"/>
    <property type="molecule type" value="Genomic_DNA"/>
</dbReference>
<protein>
    <submittedName>
        <fullName evidence="3">YadA domain-containing protein</fullName>
    </submittedName>
</protein>
<sequence>MLSYSATFSLLSLLPLNAYAVAPSGQIQYASDQGLSISNSLAPGDSHSIAIGGNSLGKRAKALKPGTIAIGWHAIATGKDSTALGSRSTATKEGAIAIGEDTVVQSGANYSTVIGYNLRTESKQITVVGNRIKILRDSKNSFVGGTEIELVRNQDRIVQ</sequence>
<feature type="domain" description="Trimeric autotransporter adhesin YadA-like head" evidence="2">
    <location>
        <begin position="76"/>
        <end position="99"/>
    </location>
</feature>
<dbReference type="Pfam" id="PF05658">
    <property type="entry name" value="YadA_head"/>
    <property type="match status" value="1"/>
</dbReference>
<dbReference type="Gene3D" id="2.150.10.10">
    <property type="entry name" value="Serralysin-like metalloprotease, C-terminal"/>
    <property type="match status" value="1"/>
</dbReference>
<proteinExistence type="predicted"/>
<evidence type="ECO:0000256" key="1">
    <source>
        <dbReference type="SAM" id="SignalP"/>
    </source>
</evidence>
<reference evidence="3 4" key="1">
    <citation type="submission" date="2018-06" db="EMBL/GenBank/DDBJ databases">
        <authorList>
            <consortium name="Pathogen Informatics"/>
            <person name="Doyle S."/>
        </authorList>
    </citation>
    <scope>NUCLEOTIDE SEQUENCE [LARGE SCALE GENOMIC DNA]</scope>
    <source>
        <strain evidence="3 4">NCTC10851</strain>
    </source>
</reference>
<dbReference type="SUPFAM" id="SSF101967">
    <property type="entry name" value="Adhesin YadA, collagen-binding domain"/>
    <property type="match status" value="1"/>
</dbReference>
<dbReference type="OrthoDB" id="1631723at2"/>